<reference evidence="1 2" key="1">
    <citation type="submission" date="2024-01" db="EMBL/GenBank/DDBJ databases">
        <title>The genomes of 5 underutilized Papilionoideae crops provide insights into root nodulation and disease resistanc.</title>
        <authorList>
            <person name="Jiang F."/>
        </authorList>
    </citation>
    <scope>NUCLEOTIDE SEQUENCE [LARGE SCALE GENOMIC DNA]</scope>
    <source>
        <strain evidence="1">LVBAO_FW01</strain>
        <tissue evidence="1">Leaves</tissue>
    </source>
</reference>
<protein>
    <submittedName>
        <fullName evidence="1">Uncharacterized protein</fullName>
    </submittedName>
</protein>
<proteinExistence type="predicted"/>
<accession>A0AAN9N0V0</accession>
<dbReference type="EMBL" id="JAYMYQ010000001">
    <property type="protein sequence ID" value="KAK7361208.1"/>
    <property type="molecule type" value="Genomic_DNA"/>
</dbReference>
<keyword evidence="2" id="KW-1185">Reference proteome</keyword>
<organism evidence="1 2">
    <name type="scientific">Canavalia gladiata</name>
    <name type="common">Sword bean</name>
    <name type="synonym">Dolichos gladiatus</name>
    <dbReference type="NCBI Taxonomy" id="3824"/>
    <lineage>
        <taxon>Eukaryota</taxon>
        <taxon>Viridiplantae</taxon>
        <taxon>Streptophyta</taxon>
        <taxon>Embryophyta</taxon>
        <taxon>Tracheophyta</taxon>
        <taxon>Spermatophyta</taxon>
        <taxon>Magnoliopsida</taxon>
        <taxon>eudicotyledons</taxon>
        <taxon>Gunneridae</taxon>
        <taxon>Pentapetalae</taxon>
        <taxon>rosids</taxon>
        <taxon>fabids</taxon>
        <taxon>Fabales</taxon>
        <taxon>Fabaceae</taxon>
        <taxon>Papilionoideae</taxon>
        <taxon>50 kb inversion clade</taxon>
        <taxon>NPAAA clade</taxon>
        <taxon>indigoferoid/millettioid clade</taxon>
        <taxon>Phaseoleae</taxon>
        <taxon>Canavalia</taxon>
    </lineage>
</organism>
<name>A0AAN9N0V0_CANGL</name>
<sequence length="159" mass="18174">MAYFCRGDDLCFDPCTSGLAARSGTWFRCLHLLRDTSSSSIPICSHRRHPFWGLDMKPFVLHRPQPYLLFACMQAGVLGHLRLASDRIFYPKGNSFTISVPSTKRRDIFILWELGESSRIHSRFLIYPSLVPFISPLVVRVHGPSCMWSMGQVPMSLRL</sequence>
<comment type="caution">
    <text evidence="1">The sequence shown here is derived from an EMBL/GenBank/DDBJ whole genome shotgun (WGS) entry which is preliminary data.</text>
</comment>
<gene>
    <name evidence="1" type="ORF">VNO77_03255</name>
</gene>
<dbReference type="AlphaFoldDB" id="A0AAN9N0V0"/>
<evidence type="ECO:0000313" key="1">
    <source>
        <dbReference type="EMBL" id="KAK7361208.1"/>
    </source>
</evidence>
<evidence type="ECO:0000313" key="2">
    <source>
        <dbReference type="Proteomes" id="UP001367508"/>
    </source>
</evidence>
<dbReference type="Proteomes" id="UP001367508">
    <property type="component" value="Unassembled WGS sequence"/>
</dbReference>